<comment type="catalytic activity">
    <reaction evidence="1">
        <text>ATP + protein L-histidine = ADP + protein N-phospho-L-histidine.</text>
        <dbReference type="EC" id="2.7.13.3"/>
    </reaction>
</comment>
<evidence type="ECO:0000313" key="14">
    <source>
        <dbReference type="EMBL" id="MCC2177052.1"/>
    </source>
</evidence>
<evidence type="ECO:0000256" key="8">
    <source>
        <dbReference type="ARBA" id="ARBA00024867"/>
    </source>
</evidence>
<dbReference type="Pfam" id="PF00072">
    <property type="entry name" value="Response_reg"/>
    <property type="match status" value="1"/>
</dbReference>
<feature type="domain" description="Histidine kinase" evidence="12">
    <location>
        <begin position="569"/>
        <end position="793"/>
    </location>
</feature>
<dbReference type="PANTHER" id="PTHR43047">
    <property type="entry name" value="TWO-COMPONENT HISTIDINE PROTEIN KINASE"/>
    <property type="match status" value="1"/>
</dbReference>
<keyword evidence="10" id="KW-0175">Coiled coil</keyword>
<dbReference type="SMART" id="SM00448">
    <property type="entry name" value="REC"/>
    <property type="match status" value="1"/>
</dbReference>
<dbReference type="InterPro" id="IPR003594">
    <property type="entry name" value="HATPase_dom"/>
</dbReference>
<keyword evidence="5" id="KW-0808">Transferase</keyword>
<dbReference type="PRINTS" id="PR00344">
    <property type="entry name" value="BCTRLSENSOR"/>
</dbReference>
<keyword evidence="11" id="KW-0732">Signal</keyword>
<dbReference type="SMART" id="SM00387">
    <property type="entry name" value="HATPase_c"/>
    <property type="match status" value="1"/>
</dbReference>
<proteinExistence type="predicted"/>
<feature type="modified residue" description="4-aspartylphosphate" evidence="9">
    <location>
        <position position="866"/>
    </location>
</feature>
<dbReference type="SUPFAM" id="SSF53850">
    <property type="entry name" value="Periplasmic binding protein-like II"/>
    <property type="match status" value="2"/>
</dbReference>
<dbReference type="Proteomes" id="UP001298753">
    <property type="component" value="Unassembled WGS sequence"/>
</dbReference>
<evidence type="ECO:0000256" key="7">
    <source>
        <dbReference type="ARBA" id="ARBA00023012"/>
    </source>
</evidence>
<keyword evidence="15" id="KW-1185">Reference proteome</keyword>
<dbReference type="SMART" id="SM00062">
    <property type="entry name" value="PBPb"/>
    <property type="match status" value="2"/>
</dbReference>
<feature type="domain" description="Response regulatory" evidence="13">
    <location>
        <begin position="814"/>
        <end position="935"/>
    </location>
</feature>
<evidence type="ECO:0000313" key="15">
    <source>
        <dbReference type="Proteomes" id="UP001298753"/>
    </source>
</evidence>
<comment type="function">
    <text evidence="8">May play the central regulatory role in sporulation. It may be an element of the effector pathway responsible for the activation of sporulation genes in response to nutritional stress. Spo0A may act in concert with spo0H (a sigma factor) to control the expression of some genes that are critical to the sporulation process.</text>
</comment>
<gene>
    <name evidence="14" type="ORF">LKD22_07920</name>
</gene>
<dbReference type="SUPFAM" id="SSF55874">
    <property type="entry name" value="ATPase domain of HSP90 chaperone/DNA topoisomerase II/histidine kinase"/>
    <property type="match status" value="1"/>
</dbReference>
<dbReference type="GO" id="GO:0000155">
    <property type="term" value="F:phosphorelay sensor kinase activity"/>
    <property type="evidence" value="ECO:0007669"/>
    <property type="project" value="InterPro"/>
</dbReference>
<dbReference type="EMBL" id="JAJEPX010000021">
    <property type="protein sequence ID" value="MCC2177052.1"/>
    <property type="molecule type" value="Genomic_DNA"/>
</dbReference>
<dbReference type="AlphaFoldDB" id="A0AAW4VZZ4"/>
<dbReference type="PROSITE" id="PS50109">
    <property type="entry name" value="HIS_KIN"/>
    <property type="match status" value="1"/>
</dbReference>
<accession>A0AAW4VZZ4</accession>
<dbReference type="InterPro" id="IPR011006">
    <property type="entry name" value="CheY-like_superfamily"/>
</dbReference>
<dbReference type="Gene3D" id="3.30.565.10">
    <property type="entry name" value="Histidine kinase-like ATPase, C-terminal domain"/>
    <property type="match status" value="1"/>
</dbReference>
<dbReference type="InterPro" id="IPR036097">
    <property type="entry name" value="HisK_dim/P_sf"/>
</dbReference>
<comment type="caution">
    <text evidence="14">The sequence shown here is derived from an EMBL/GenBank/DDBJ whole genome shotgun (WGS) entry which is preliminary data.</text>
</comment>
<sequence>MNRITTRLKRYGCLLLCLCLLMPLLQGTAAAVQDSSVVRVAWYPDSAYNITCENGERSGYGYEYQQSVAAYTGWTYHYIEANWPDSLNMLQKGEIDLMAGVSYAEGRAQTMLFSDLPMGEEKYYLYANLATADISVSDLTTLNGKRIGMLSESIPTTQFCEWEARHGLHTEHVTITSSEDAAAKIASREIDGFISVESPQWQEYSLSAITSFGSSDIYFVISKSRPDLKEALDNAMRRIAHDKPFYQDDLYQRYLSTQSVEILSTEERDWLRQHGAIRIGFLNHDTGISTFDIQTGDVAGVLTDYVVYATNCLGDNALHFDLHGFDTQLEQLQALQNDEIDLIFHTSLNPSAAEENGLALSNTVLSFSQAALTTKNHFNELEPNTAAIPGNDFSLKQYLSYNYPKWTILEYPSANDAIKAMRTGSADCYVTRAGQLPRYMKDKKLYRVFLTQPSKTSFAVRQGDTVLLSILNKTLKTIPSSLLTGALAMYDSAPEKVTVAYFVKDNLTTASAVFILLSLLLFGLFRKARQSAKQAQELNLKLQQSQTELQEALVQAKAANSAKTTFLNNMSHDIRTPINGIIGMLTIIRKNKDDHARVRDCLHKIELSSQLLLSLVNDVLDMAQLENGTVVLRRESMNLDEVCGSITNSVLFQAEAAGLTVTGEHDDFSGIYVRSSALHLKKILMNLFTNCVKYNKPGGSIHMQMHMLERTDEKITCQFIIEDTGLGMSEDFIKNHLFKPFEQANESSRSSYMGTGLGMSIVQQLVEQMGGTISVESNLSEGSRFTVVLPFELDRDATAAAASPQTQSDIAGTRLLVAEDNELNMEIAIFLLHDSGVQTVPVQNGRQALAAFQDSEPGSFDAILMDVMMPEMDGLEAAKAIRALDRPDAKNIPIIAMTANVFKEDREKCLAAGMNAHLSKPLDAETMKRTISEQLQKRK</sequence>
<protein>
    <recommendedName>
        <fullName evidence="3">Stage 0 sporulation protein A homolog</fullName>
        <ecNumber evidence="2">2.7.13.3</ecNumber>
    </recommendedName>
</protein>
<dbReference type="InterPro" id="IPR001789">
    <property type="entry name" value="Sig_transdc_resp-reg_receiver"/>
</dbReference>
<dbReference type="RefSeq" id="WP_227600756.1">
    <property type="nucleotide sequence ID" value="NZ_JAJEPX010000021.1"/>
</dbReference>
<organism evidence="14 15">
    <name type="scientific">Agathobaculum butyriciproducens</name>
    <dbReference type="NCBI Taxonomy" id="1628085"/>
    <lineage>
        <taxon>Bacteria</taxon>
        <taxon>Bacillati</taxon>
        <taxon>Bacillota</taxon>
        <taxon>Clostridia</taxon>
        <taxon>Eubacteriales</taxon>
        <taxon>Butyricicoccaceae</taxon>
        <taxon>Agathobaculum</taxon>
    </lineage>
</organism>
<reference evidence="14 15" key="1">
    <citation type="submission" date="2021-10" db="EMBL/GenBank/DDBJ databases">
        <title>Anaerobic single-cell dispensing facilitates the cultivation of human gut bacteria.</title>
        <authorList>
            <person name="Afrizal A."/>
        </authorList>
    </citation>
    <scope>NUCLEOTIDE SEQUENCE [LARGE SCALE GENOMIC DNA]</scope>
    <source>
        <strain evidence="14 15">CLA-AA-H270</strain>
    </source>
</reference>
<dbReference type="InterPro" id="IPR003661">
    <property type="entry name" value="HisK_dim/P_dom"/>
</dbReference>
<dbReference type="GeneID" id="98659844"/>
<evidence type="ECO:0000256" key="3">
    <source>
        <dbReference type="ARBA" id="ARBA00018672"/>
    </source>
</evidence>
<keyword evidence="7" id="KW-0902">Two-component regulatory system</keyword>
<dbReference type="SMART" id="SM00388">
    <property type="entry name" value="HisKA"/>
    <property type="match status" value="1"/>
</dbReference>
<dbReference type="Gene3D" id="1.10.287.130">
    <property type="match status" value="1"/>
</dbReference>
<dbReference type="CDD" id="cd17546">
    <property type="entry name" value="REC_hyHK_CKI1_RcsC-like"/>
    <property type="match status" value="1"/>
</dbReference>
<dbReference type="SUPFAM" id="SSF52172">
    <property type="entry name" value="CheY-like"/>
    <property type="match status" value="1"/>
</dbReference>
<dbReference type="CDD" id="cd00082">
    <property type="entry name" value="HisKA"/>
    <property type="match status" value="1"/>
</dbReference>
<dbReference type="InterPro" id="IPR036890">
    <property type="entry name" value="HATPase_C_sf"/>
</dbReference>
<evidence type="ECO:0000256" key="4">
    <source>
        <dbReference type="ARBA" id="ARBA00022553"/>
    </source>
</evidence>
<evidence type="ECO:0000256" key="9">
    <source>
        <dbReference type="PROSITE-ProRule" id="PRU00169"/>
    </source>
</evidence>
<dbReference type="InterPro" id="IPR004358">
    <property type="entry name" value="Sig_transdc_His_kin-like_C"/>
</dbReference>
<dbReference type="SUPFAM" id="SSF47384">
    <property type="entry name" value="Homodimeric domain of signal transducing histidine kinase"/>
    <property type="match status" value="1"/>
</dbReference>
<dbReference type="Pfam" id="PF00497">
    <property type="entry name" value="SBP_bac_3"/>
    <property type="match status" value="1"/>
</dbReference>
<evidence type="ECO:0000256" key="1">
    <source>
        <dbReference type="ARBA" id="ARBA00000085"/>
    </source>
</evidence>
<dbReference type="InterPro" id="IPR001638">
    <property type="entry name" value="Solute-binding_3/MltF_N"/>
</dbReference>
<dbReference type="Pfam" id="PF02518">
    <property type="entry name" value="HATPase_c"/>
    <property type="match status" value="1"/>
</dbReference>
<dbReference type="PROSITE" id="PS50110">
    <property type="entry name" value="RESPONSE_REGULATORY"/>
    <property type="match status" value="1"/>
</dbReference>
<keyword evidence="6" id="KW-0418">Kinase</keyword>
<evidence type="ECO:0000256" key="11">
    <source>
        <dbReference type="SAM" id="SignalP"/>
    </source>
</evidence>
<dbReference type="EC" id="2.7.13.3" evidence="2"/>
<evidence type="ECO:0000259" key="12">
    <source>
        <dbReference type="PROSITE" id="PS50109"/>
    </source>
</evidence>
<feature type="chain" id="PRO_5043958105" description="Stage 0 sporulation protein A homolog" evidence="11">
    <location>
        <begin position="30"/>
        <end position="939"/>
    </location>
</feature>
<dbReference type="Gene3D" id="3.40.50.2300">
    <property type="match status" value="1"/>
</dbReference>
<dbReference type="Pfam" id="PF00512">
    <property type="entry name" value="HisKA"/>
    <property type="match status" value="1"/>
</dbReference>
<dbReference type="Gene3D" id="3.40.190.10">
    <property type="entry name" value="Periplasmic binding protein-like II"/>
    <property type="match status" value="4"/>
</dbReference>
<evidence type="ECO:0000256" key="6">
    <source>
        <dbReference type="ARBA" id="ARBA00022777"/>
    </source>
</evidence>
<evidence type="ECO:0000256" key="10">
    <source>
        <dbReference type="SAM" id="Coils"/>
    </source>
</evidence>
<feature type="signal peptide" evidence="11">
    <location>
        <begin position="1"/>
        <end position="29"/>
    </location>
</feature>
<dbReference type="InterPro" id="IPR005467">
    <property type="entry name" value="His_kinase_dom"/>
</dbReference>
<feature type="coiled-coil region" evidence="10">
    <location>
        <begin position="528"/>
        <end position="562"/>
    </location>
</feature>
<keyword evidence="4 9" id="KW-0597">Phosphoprotein</keyword>
<evidence type="ECO:0000256" key="5">
    <source>
        <dbReference type="ARBA" id="ARBA00022679"/>
    </source>
</evidence>
<evidence type="ECO:0000259" key="13">
    <source>
        <dbReference type="PROSITE" id="PS50110"/>
    </source>
</evidence>
<evidence type="ECO:0000256" key="2">
    <source>
        <dbReference type="ARBA" id="ARBA00012438"/>
    </source>
</evidence>
<name>A0AAW4VZZ4_9FIRM</name>